<evidence type="ECO:0000256" key="5">
    <source>
        <dbReference type="ARBA" id="ARBA00023242"/>
    </source>
</evidence>
<dbReference type="PANTHER" id="PTHR45629">
    <property type="entry name" value="SNF2/RAD54 FAMILY MEMBER"/>
    <property type="match status" value="1"/>
</dbReference>
<dbReference type="EMBL" id="JAPQKT010000003">
    <property type="protein sequence ID" value="KAJ5235395.1"/>
    <property type="molecule type" value="Genomic_DNA"/>
</dbReference>
<dbReference type="RefSeq" id="XP_056502895.1">
    <property type="nucleotide sequence ID" value="XM_056643483.1"/>
</dbReference>
<dbReference type="Gene3D" id="3.40.50.300">
    <property type="entry name" value="P-loop containing nucleotide triphosphate hydrolases"/>
    <property type="match status" value="1"/>
</dbReference>
<dbReference type="CDD" id="cd18793">
    <property type="entry name" value="SF2_C_SNF"/>
    <property type="match status" value="1"/>
</dbReference>
<feature type="domain" description="Helicase C-terminal" evidence="8">
    <location>
        <begin position="621"/>
        <end position="774"/>
    </location>
</feature>
<evidence type="ECO:0000313" key="10">
    <source>
        <dbReference type="Proteomes" id="UP001147733"/>
    </source>
</evidence>
<keyword evidence="4" id="KW-0067">ATP-binding</keyword>
<dbReference type="PROSITE" id="PS51192">
    <property type="entry name" value="HELICASE_ATP_BIND_1"/>
    <property type="match status" value="1"/>
</dbReference>
<comment type="caution">
    <text evidence="9">The sequence shown here is derived from an EMBL/GenBank/DDBJ whole genome shotgun (WGS) entry which is preliminary data.</text>
</comment>
<dbReference type="OrthoDB" id="413460at2759"/>
<evidence type="ECO:0000256" key="4">
    <source>
        <dbReference type="ARBA" id="ARBA00022840"/>
    </source>
</evidence>
<evidence type="ECO:0000256" key="6">
    <source>
        <dbReference type="SAM" id="MobiDB-lite"/>
    </source>
</evidence>
<dbReference type="GO" id="GO:0016787">
    <property type="term" value="F:hydrolase activity"/>
    <property type="evidence" value="ECO:0007669"/>
    <property type="project" value="UniProtKB-KW"/>
</dbReference>
<dbReference type="GeneID" id="81382650"/>
<dbReference type="InterPro" id="IPR027417">
    <property type="entry name" value="P-loop_NTPase"/>
</dbReference>
<dbReference type="InterPro" id="IPR038718">
    <property type="entry name" value="SNF2-like_sf"/>
</dbReference>
<feature type="compositionally biased region" description="Basic and acidic residues" evidence="6">
    <location>
        <begin position="48"/>
        <end position="64"/>
    </location>
</feature>
<evidence type="ECO:0000259" key="7">
    <source>
        <dbReference type="PROSITE" id="PS51192"/>
    </source>
</evidence>
<feature type="region of interest" description="Disordered" evidence="6">
    <location>
        <begin position="896"/>
        <end position="936"/>
    </location>
</feature>
<dbReference type="Pfam" id="PF00176">
    <property type="entry name" value="SNF2-rel_dom"/>
    <property type="match status" value="1"/>
</dbReference>
<feature type="compositionally biased region" description="Basic residues" evidence="6">
    <location>
        <begin position="89"/>
        <end position="113"/>
    </location>
</feature>
<dbReference type="SUPFAM" id="SSF52540">
    <property type="entry name" value="P-loop containing nucleoside triphosphate hydrolases"/>
    <property type="match status" value="2"/>
</dbReference>
<dbReference type="GO" id="GO:0005634">
    <property type="term" value="C:nucleus"/>
    <property type="evidence" value="ECO:0007669"/>
    <property type="project" value="UniProtKB-SubCell"/>
</dbReference>
<protein>
    <submittedName>
        <fullName evidence="9">DNA excision repair protein ERCC-6-like 2</fullName>
    </submittedName>
</protein>
<comment type="subcellular location">
    <subcellularLocation>
        <location evidence="1">Nucleus</location>
    </subcellularLocation>
</comment>
<dbReference type="PANTHER" id="PTHR45629:SF7">
    <property type="entry name" value="DNA EXCISION REPAIR PROTEIN ERCC-6-RELATED"/>
    <property type="match status" value="1"/>
</dbReference>
<evidence type="ECO:0000313" key="9">
    <source>
        <dbReference type="EMBL" id="KAJ5235395.1"/>
    </source>
</evidence>
<gene>
    <name evidence="9" type="ORF">N7469_004563</name>
</gene>
<feature type="region of interest" description="Disordered" evidence="6">
    <location>
        <begin position="1"/>
        <end position="131"/>
    </location>
</feature>
<reference evidence="9" key="1">
    <citation type="submission" date="2022-11" db="EMBL/GenBank/DDBJ databases">
        <authorList>
            <person name="Petersen C."/>
        </authorList>
    </citation>
    <scope>NUCLEOTIDE SEQUENCE</scope>
    <source>
        <strain evidence="9">IBT 23319</strain>
    </source>
</reference>
<name>A0A9W9P5A5_PENCI</name>
<organism evidence="9 10">
    <name type="scientific">Penicillium citrinum</name>
    <dbReference type="NCBI Taxonomy" id="5077"/>
    <lineage>
        <taxon>Eukaryota</taxon>
        <taxon>Fungi</taxon>
        <taxon>Dikarya</taxon>
        <taxon>Ascomycota</taxon>
        <taxon>Pezizomycotina</taxon>
        <taxon>Eurotiomycetes</taxon>
        <taxon>Eurotiomycetidae</taxon>
        <taxon>Eurotiales</taxon>
        <taxon>Aspergillaceae</taxon>
        <taxon>Penicillium</taxon>
    </lineage>
</organism>
<feature type="compositionally biased region" description="Low complexity" evidence="6">
    <location>
        <begin position="927"/>
        <end position="936"/>
    </location>
</feature>
<evidence type="ECO:0000256" key="3">
    <source>
        <dbReference type="ARBA" id="ARBA00022801"/>
    </source>
</evidence>
<dbReference type="InterPro" id="IPR029256">
    <property type="entry name" value="Heliccase-ass-bd"/>
</dbReference>
<dbReference type="Pfam" id="PF00271">
    <property type="entry name" value="Helicase_C"/>
    <property type="match status" value="1"/>
</dbReference>
<dbReference type="Gene3D" id="3.40.50.10810">
    <property type="entry name" value="Tandem AAA-ATPase domain"/>
    <property type="match status" value="1"/>
</dbReference>
<dbReference type="FunFam" id="3.40.50.10810:FF:000019">
    <property type="entry name" value="DNA excision repair protein ERCC-6-like 2 isoform X1"/>
    <property type="match status" value="1"/>
</dbReference>
<dbReference type="SMART" id="SM00490">
    <property type="entry name" value="HELICc"/>
    <property type="match status" value="1"/>
</dbReference>
<dbReference type="Proteomes" id="UP001147733">
    <property type="component" value="Unassembled WGS sequence"/>
</dbReference>
<keyword evidence="2" id="KW-0547">Nucleotide-binding</keyword>
<evidence type="ECO:0000259" key="8">
    <source>
        <dbReference type="PROSITE" id="PS51194"/>
    </source>
</evidence>
<accession>A0A9W9P5A5</accession>
<sequence length="936" mass="107101">MPDIDSHTEVVNLETSDDDDDLEETRHSRAATSCMHGSCTFPTSPNSHLEDRNSEQMRIKEEPHQPASIKVQFDDSEDDGFNDGEAAYKKFKDRKSAKRRRSAAASRKAKQKILKKEMSGDEAESSQSERVDLSIGAKKYLQDQRDDVPNEDDLLLDSIPEYLQKRRTQFDRKKAHLHVHGLKIPPSYDEVEFSDDENLEHLQEKPVFRDRTADRPYKDIELPRSLGLIPAAIARWLRPYQVEGAEFLHEMFVYQKGGILGDDMGLGKTIQVIAFLTAAYGKTGDERDYKRMRKMRRTEGNNWYPRTLIICPGSLKSNWKSELNRWGWWHIDEYSGPNKELALDAAKSGRVEILIMTYETYSGNKDFVNMVEWDCVIADECHKIKEQTALVTKAMNEINALCRIGLTGTAIQNRYEELWTLLNWANPGKLGPLAEWNTYIAEPLKLGQSHTATWSQLRKARRTAQMLVNNLLPRFFLRRMKSLIADQLPRKSDRVVFCPLTATQAEAYENFLDSSIVKHIMTSTERCDCGSGRKAGWCCHRLIPGTTSTWQSFVFPAINVLQKLSNHLAILMPRQSDTVYKQKKELEMLQIALPDQWEDLYKSRESIVNFANPEFCGKWKVLQKLLKWWHTNGDKVLVFSHSIRLLKMLQMLFVHTSYNVKYFDGSLSYEERAKVVDEFNSDPKQFVFLISTKAGGVGLNITSANKVVVVDPNWNPSYDLQAQDRAYRIGQQRDVEVFRLVSAGTIEEIVYARQVYKQQQGEIGYTASSERRYFKGIQAKADQKGEIFGLRNLFKYEHEMLVLRDIINKTKVAESLAGVNVMDFKFKEETPGAEGLPIKEEDDGMSQLAAMIRGERDDDDAEKETKRKQTRVDPIQSILAHAGVEYTHLNNEVVGSSRVEEQLSRRARQGPNDTTADGRVFGQPGMSSSESEGFSE</sequence>
<reference evidence="9" key="2">
    <citation type="journal article" date="2023" name="IMA Fungus">
        <title>Comparative genomic study of the Penicillium genus elucidates a diverse pangenome and 15 lateral gene transfer events.</title>
        <authorList>
            <person name="Petersen C."/>
            <person name="Sorensen T."/>
            <person name="Nielsen M.R."/>
            <person name="Sondergaard T.E."/>
            <person name="Sorensen J.L."/>
            <person name="Fitzpatrick D.A."/>
            <person name="Frisvad J.C."/>
            <person name="Nielsen K.L."/>
        </authorList>
    </citation>
    <scope>NUCLEOTIDE SEQUENCE</scope>
    <source>
        <strain evidence="9">IBT 23319</strain>
    </source>
</reference>
<evidence type="ECO:0000256" key="1">
    <source>
        <dbReference type="ARBA" id="ARBA00004123"/>
    </source>
</evidence>
<dbReference type="InterPro" id="IPR014001">
    <property type="entry name" value="Helicase_ATP-bd"/>
</dbReference>
<feature type="region of interest" description="Disordered" evidence="6">
    <location>
        <begin position="853"/>
        <end position="874"/>
    </location>
</feature>
<dbReference type="SMART" id="SM00487">
    <property type="entry name" value="DEXDc"/>
    <property type="match status" value="1"/>
</dbReference>
<dbReference type="Pfam" id="PF14773">
    <property type="entry name" value="VIGSSK"/>
    <property type="match status" value="1"/>
</dbReference>
<proteinExistence type="predicted"/>
<evidence type="ECO:0000256" key="2">
    <source>
        <dbReference type="ARBA" id="ARBA00022741"/>
    </source>
</evidence>
<feature type="domain" description="Helicase ATP-binding" evidence="7">
    <location>
        <begin position="249"/>
        <end position="428"/>
    </location>
</feature>
<dbReference type="InterPro" id="IPR050496">
    <property type="entry name" value="SNF2_RAD54_helicase_repair"/>
</dbReference>
<dbReference type="InterPro" id="IPR000330">
    <property type="entry name" value="SNF2_N"/>
</dbReference>
<keyword evidence="3" id="KW-0378">Hydrolase</keyword>
<dbReference type="PROSITE" id="PS51194">
    <property type="entry name" value="HELICASE_CTER"/>
    <property type="match status" value="1"/>
</dbReference>
<dbReference type="InterPro" id="IPR001650">
    <property type="entry name" value="Helicase_C-like"/>
</dbReference>
<dbReference type="GO" id="GO:0005524">
    <property type="term" value="F:ATP binding"/>
    <property type="evidence" value="ECO:0007669"/>
    <property type="project" value="InterPro"/>
</dbReference>
<keyword evidence="5" id="KW-0539">Nucleus</keyword>
<keyword evidence="10" id="KW-1185">Reference proteome</keyword>
<dbReference type="AlphaFoldDB" id="A0A9W9P5A5"/>
<dbReference type="InterPro" id="IPR049730">
    <property type="entry name" value="SNF2/RAD54-like_C"/>
</dbReference>